<sequence>MVCFTQKANKYLDIKSYLHKSGRVGRIGNPGLCINLVELKYYPFTGDFCLDVNLDTMEVLPSTLSEFRSREYWNEFYKKPQLSDFDWYGNVDEILNVLSRYRTEIQREDVTIINVGCGNSVLPRDLHSSGFRRIYNLDFSEVVLNKMKTQYAELDLEWVYMDVSSASYKDFLDNVSPCTPMVIVDKAFFDSYISLDDKTNNTSIRERAKHYLTNTFACLKPEDVFIMVTLGQDYVISELVRNILLKKLHVDIYPMGHGSVTKSHLVHFIFCIYPEKNEASSTEQVTLYSKRGTIQLNACKMAHHISQERLAVYLGPNIRKYTPGQRLTFDLIPSEDSNLHFNASIYDVKNPGRSKTLTMAILIPTGYENSYSFATNEGIEELAINFKFKRAIIVWLKYMENNSKVENPFDKFKTEVFAYVKAHMSDILMQLSVEGSKNVVVSTVDSESRVMEFIAKVPSLYVGSIMVRDIQCVDGGMRRQMLFGNAPQIVQSEVAYEMDSNNSCKFLFDVACNDYHLAIALGIGHLASLDKRIAILGGGAGVLTNLLASFLNVNMDVVEMDEAVINLAHDYFGFHYSNKYNLTHGIPRQRNGIVNIQGDAFVYLQSIAPGDVHVIIADINNGSCENDSSNFNPTILKSPDPRFFEMEQVETIVKLLTPSNGMFLVNLLTRNESVRTEILDTLALSFPLVAYITMPEDVNIVVLCMLIETQEELDKRYKAQVSSSFRYNIFSLKY</sequence>
<dbReference type="Proteomes" id="UP001214638">
    <property type="component" value="Unassembled WGS sequence"/>
</dbReference>
<dbReference type="PANTHER" id="PTHR12176:SF80">
    <property type="entry name" value="EEF1A LYSINE METHYLTRANSFERASE 4"/>
    <property type="match status" value="1"/>
</dbReference>
<keyword evidence="2 4" id="KW-0489">Methyltransferase</keyword>
<evidence type="ECO:0000256" key="3">
    <source>
        <dbReference type="ARBA" id="ARBA00022679"/>
    </source>
</evidence>
<dbReference type="AlphaFoldDB" id="A0AAD9PLN9"/>
<organism evidence="4 5">
    <name type="scientific">Babesia duncani</name>
    <dbReference type="NCBI Taxonomy" id="323732"/>
    <lineage>
        <taxon>Eukaryota</taxon>
        <taxon>Sar</taxon>
        <taxon>Alveolata</taxon>
        <taxon>Apicomplexa</taxon>
        <taxon>Aconoidasida</taxon>
        <taxon>Piroplasmida</taxon>
        <taxon>Babesiidae</taxon>
        <taxon>Babesia</taxon>
    </lineage>
</organism>
<dbReference type="InterPro" id="IPR051419">
    <property type="entry name" value="Lys/N-term_MeTrsfase_sf"/>
</dbReference>
<keyword evidence="5" id="KW-1185">Reference proteome</keyword>
<name>A0AAD9PLN9_9APIC</name>
<dbReference type="CDD" id="cd02440">
    <property type="entry name" value="AdoMet_MTases"/>
    <property type="match status" value="1"/>
</dbReference>
<evidence type="ECO:0000313" key="4">
    <source>
        <dbReference type="EMBL" id="KAK2197191.1"/>
    </source>
</evidence>
<evidence type="ECO:0000256" key="1">
    <source>
        <dbReference type="ARBA" id="ARBA00008361"/>
    </source>
</evidence>
<comment type="caution">
    <text evidence="4">The sequence shown here is derived from an EMBL/GenBank/DDBJ whole genome shotgun (WGS) entry which is preliminary data.</text>
</comment>
<evidence type="ECO:0000256" key="2">
    <source>
        <dbReference type="ARBA" id="ARBA00022603"/>
    </source>
</evidence>
<comment type="similarity">
    <text evidence="1">Belongs to the methyltransferase superfamily.</text>
</comment>
<dbReference type="InterPro" id="IPR029063">
    <property type="entry name" value="SAM-dependent_MTases_sf"/>
</dbReference>
<dbReference type="EMBL" id="JALLKP010000001">
    <property type="protein sequence ID" value="KAK2197191.1"/>
    <property type="molecule type" value="Genomic_DNA"/>
</dbReference>
<dbReference type="GO" id="GO:0008168">
    <property type="term" value="F:methyltransferase activity"/>
    <property type="evidence" value="ECO:0007669"/>
    <property type="project" value="UniProtKB-KW"/>
</dbReference>
<dbReference type="InterPro" id="IPR027417">
    <property type="entry name" value="P-loop_NTPase"/>
</dbReference>
<dbReference type="RefSeq" id="XP_067804033.1">
    <property type="nucleotide sequence ID" value="XM_067945242.1"/>
</dbReference>
<reference evidence="4" key="1">
    <citation type="journal article" date="2023" name="Nat. Microbiol.">
        <title>Babesia duncani multi-omics identifies virulence factors and drug targets.</title>
        <authorList>
            <person name="Singh P."/>
            <person name="Lonardi S."/>
            <person name="Liang Q."/>
            <person name="Vydyam P."/>
            <person name="Khabirova E."/>
            <person name="Fang T."/>
            <person name="Gihaz S."/>
            <person name="Thekkiniath J."/>
            <person name="Munshi M."/>
            <person name="Abel S."/>
            <person name="Ciampossin L."/>
            <person name="Batugedara G."/>
            <person name="Gupta M."/>
            <person name="Lu X.M."/>
            <person name="Lenz T."/>
            <person name="Chakravarty S."/>
            <person name="Cornillot E."/>
            <person name="Hu Y."/>
            <person name="Ma W."/>
            <person name="Gonzalez L.M."/>
            <person name="Sanchez S."/>
            <person name="Estrada K."/>
            <person name="Sanchez-Flores A."/>
            <person name="Montero E."/>
            <person name="Harb O.S."/>
            <person name="Le Roch K.G."/>
            <person name="Mamoun C.B."/>
        </authorList>
    </citation>
    <scope>NUCLEOTIDE SEQUENCE</scope>
    <source>
        <strain evidence="4">WA1</strain>
    </source>
</reference>
<protein>
    <submittedName>
        <fullName evidence="4">Bifunctional S-adenosyl-L-methionine-dependent methyltransferase superfamily/P-loop containing nucleoside triphosphate hydrolase</fullName>
    </submittedName>
</protein>
<keyword evidence="3" id="KW-0808">Transferase</keyword>
<dbReference type="PANTHER" id="PTHR12176">
    <property type="entry name" value="SAM-DEPENDENT METHYLTRANSFERASE SUPERFAMILY PROTEIN"/>
    <property type="match status" value="1"/>
</dbReference>
<keyword evidence="4" id="KW-0378">Hydrolase</keyword>
<dbReference type="SUPFAM" id="SSF52540">
    <property type="entry name" value="P-loop containing nucleoside triphosphate hydrolases"/>
    <property type="match status" value="1"/>
</dbReference>
<dbReference type="GO" id="GO:0032259">
    <property type="term" value="P:methylation"/>
    <property type="evidence" value="ECO:0007669"/>
    <property type="project" value="UniProtKB-KW"/>
</dbReference>
<gene>
    <name evidence="4" type="ORF">BdWA1_000190</name>
</gene>
<dbReference type="KEGG" id="bdw:94334488"/>
<dbReference type="GeneID" id="94334488"/>
<accession>A0AAD9PLN9</accession>
<dbReference type="Gene3D" id="3.40.50.150">
    <property type="entry name" value="Vaccinia Virus protein VP39"/>
    <property type="match status" value="2"/>
</dbReference>
<proteinExistence type="inferred from homology"/>
<dbReference type="GO" id="GO:0016787">
    <property type="term" value="F:hydrolase activity"/>
    <property type="evidence" value="ECO:0007669"/>
    <property type="project" value="UniProtKB-KW"/>
</dbReference>
<dbReference type="SUPFAM" id="SSF53335">
    <property type="entry name" value="S-adenosyl-L-methionine-dependent methyltransferases"/>
    <property type="match status" value="2"/>
</dbReference>
<evidence type="ECO:0000313" key="5">
    <source>
        <dbReference type="Proteomes" id="UP001214638"/>
    </source>
</evidence>